<dbReference type="InterPro" id="IPR046342">
    <property type="entry name" value="CBS_dom_sf"/>
</dbReference>
<dbReference type="PANTHER" id="PTHR43080:SF2">
    <property type="entry name" value="CBS DOMAIN-CONTAINING PROTEIN"/>
    <property type="match status" value="1"/>
</dbReference>
<dbReference type="PANTHER" id="PTHR43080">
    <property type="entry name" value="CBS DOMAIN-CONTAINING PROTEIN CBSX3, MITOCHONDRIAL"/>
    <property type="match status" value="1"/>
</dbReference>
<dbReference type="InterPro" id="IPR051257">
    <property type="entry name" value="Diverse_CBS-Domain"/>
</dbReference>
<dbReference type="AlphaFoldDB" id="A0A915XKF3"/>
<evidence type="ECO:0000259" key="3">
    <source>
        <dbReference type="PROSITE" id="PS51371"/>
    </source>
</evidence>
<gene>
    <name evidence="4" type="ORF">GF1_15090</name>
</gene>
<dbReference type="SUPFAM" id="SSF54631">
    <property type="entry name" value="CBS-domain pair"/>
    <property type="match status" value="1"/>
</dbReference>
<organism evidence="4 5">
    <name type="scientific">Desulfolithobacter dissulfuricans</name>
    <dbReference type="NCBI Taxonomy" id="2795293"/>
    <lineage>
        <taxon>Bacteria</taxon>
        <taxon>Pseudomonadati</taxon>
        <taxon>Thermodesulfobacteriota</taxon>
        <taxon>Desulfobulbia</taxon>
        <taxon>Desulfobulbales</taxon>
        <taxon>Desulfobulbaceae</taxon>
        <taxon>Desulfolithobacter</taxon>
    </lineage>
</organism>
<dbReference type="InterPro" id="IPR000644">
    <property type="entry name" value="CBS_dom"/>
</dbReference>
<dbReference type="PROSITE" id="PS51371">
    <property type="entry name" value="CBS"/>
    <property type="match status" value="2"/>
</dbReference>
<keyword evidence="1 2" id="KW-0129">CBS domain</keyword>
<dbReference type="KEGG" id="ddu:GF1_15090"/>
<accession>A0A915XKF3</accession>
<keyword evidence="5" id="KW-1185">Reference proteome</keyword>
<evidence type="ECO:0000313" key="4">
    <source>
        <dbReference type="EMBL" id="BCO09133.1"/>
    </source>
</evidence>
<evidence type="ECO:0000256" key="1">
    <source>
        <dbReference type="ARBA" id="ARBA00023122"/>
    </source>
</evidence>
<dbReference type="SMART" id="SM00116">
    <property type="entry name" value="CBS"/>
    <property type="match status" value="2"/>
</dbReference>
<dbReference type="RefSeq" id="WP_267929002.1">
    <property type="nucleotide sequence ID" value="NZ_AP024233.1"/>
</dbReference>
<dbReference type="Gene3D" id="3.10.580.10">
    <property type="entry name" value="CBS-domain"/>
    <property type="match status" value="1"/>
</dbReference>
<protein>
    <recommendedName>
        <fullName evidence="3">CBS domain-containing protein</fullName>
    </recommendedName>
</protein>
<sequence>MKARDIMVTISDYLAPDMPLREAVLQMRNSKRHHGLAVKGMLVRDKQDNVVGILSIKDIMRAVIPPYLSVDLSVFSWDNMLEDMTRRAREKTVADVMTKEVVSVADDDPLMVCVDIMIRKGLQRLPVKDEDGEIIGMVYIRDVYNLIADILVKEEN</sequence>
<name>A0A915XKF3_9BACT</name>
<feature type="domain" description="CBS" evidence="3">
    <location>
        <begin position="7"/>
        <end position="72"/>
    </location>
</feature>
<evidence type="ECO:0000256" key="2">
    <source>
        <dbReference type="PROSITE-ProRule" id="PRU00703"/>
    </source>
</evidence>
<reference evidence="4" key="1">
    <citation type="submission" date="2020-12" db="EMBL/GenBank/DDBJ databases">
        <title>Desulfobium dissulfuricans gen. nov., sp. nov., a novel mesophilic, sulfate-reducing bacterium isolated from a deep-sea hydrothermal vent.</title>
        <authorList>
            <person name="Hashimoto Y."/>
            <person name="Tame A."/>
            <person name="Sawayama S."/>
            <person name="Miyazaki J."/>
            <person name="Takai K."/>
            <person name="Nakagawa S."/>
        </authorList>
    </citation>
    <scope>NUCLEOTIDE SEQUENCE</scope>
    <source>
        <strain evidence="4">GF1</strain>
    </source>
</reference>
<proteinExistence type="predicted"/>
<evidence type="ECO:0000313" key="5">
    <source>
        <dbReference type="Proteomes" id="UP001063350"/>
    </source>
</evidence>
<dbReference type="EMBL" id="AP024233">
    <property type="protein sequence ID" value="BCO09133.1"/>
    <property type="molecule type" value="Genomic_DNA"/>
</dbReference>
<dbReference type="Proteomes" id="UP001063350">
    <property type="component" value="Chromosome"/>
</dbReference>
<feature type="domain" description="CBS" evidence="3">
    <location>
        <begin position="97"/>
        <end position="154"/>
    </location>
</feature>
<dbReference type="Pfam" id="PF00571">
    <property type="entry name" value="CBS"/>
    <property type="match status" value="2"/>
</dbReference>